<feature type="transmembrane region" description="Helical" evidence="1">
    <location>
        <begin position="233"/>
        <end position="253"/>
    </location>
</feature>
<feature type="transmembrane region" description="Helical" evidence="1">
    <location>
        <begin position="259"/>
        <end position="275"/>
    </location>
</feature>
<accession>A0A2T7BFM0</accession>
<feature type="transmembrane region" description="Helical" evidence="1">
    <location>
        <begin position="57"/>
        <end position="75"/>
    </location>
</feature>
<gene>
    <name evidence="3" type="ORF">DCC81_12285</name>
</gene>
<feature type="domain" description="DUF2157" evidence="2">
    <location>
        <begin position="28"/>
        <end position="169"/>
    </location>
</feature>
<dbReference type="Pfam" id="PF09925">
    <property type="entry name" value="DUF2157"/>
    <property type="match status" value="1"/>
</dbReference>
<keyword evidence="1" id="KW-0812">Transmembrane</keyword>
<evidence type="ECO:0000259" key="2">
    <source>
        <dbReference type="Pfam" id="PF09925"/>
    </source>
</evidence>
<feature type="transmembrane region" description="Helical" evidence="1">
    <location>
        <begin position="282"/>
        <end position="304"/>
    </location>
</feature>
<comment type="caution">
    <text evidence="3">The sequence shown here is derived from an EMBL/GenBank/DDBJ whole genome shotgun (WGS) entry which is preliminary data.</text>
</comment>
<evidence type="ECO:0000313" key="4">
    <source>
        <dbReference type="Proteomes" id="UP000244450"/>
    </source>
</evidence>
<feature type="transmembrane region" description="Helical" evidence="1">
    <location>
        <begin position="203"/>
        <end position="221"/>
    </location>
</feature>
<proteinExistence type="predicted"/>
<dbReference type="Proteomes" id="UP000244450">
    <property type="component" value="Unassembled WGS sequence"/>
</dbReference>
<feature type="transmembrane region" description="Helical" evidence="1">
    <location>
        <begin position="146"/>
        <end position="165"/>
    </location>
</feature>
<feature type="transmembrane region" description="Helical" evidence="1">
    <location>
        <begin position="172"/>
        <end position="191"/>
    </location>
</feature>
<name>A0A2T7BFM0_9BACT</name>
<evidence type="ECO:0000313" key="3">
    <source>
        <dbReference type="EMBL" id="PUZ25082.1"/>
    </source>
</evidence>
<keyword evidence="1" id="KW-0472">Membrane</keyword>
<dbReference type="InterPro" id="IPR018677">
    <property type="entry name" value="DUF2157"/>
</dbReference>
<dbReference type="OrthoDB" id="650263at2"/>
<feature type="transmembrane region" description="Helical" evidence="1">
    <location>
        <begin position="122"/>
        <end position="140"/>
    </location>
</feature>
<feature type="transmembrane region" description="Helical" evidence="1">
    <location>
        <begin position="81"/>
        <end position="102"/>
    </location>
</feature>
<feature type="transmembrane region" description="Helical" evidence="1">
    <location>
        <begin position="316"/>
        <end position="336"/>
    </location>
</feature>
<keyword evidence="1" id="KW-1133">Transmembrane helix</keyword>
<reference evidence="3 4" key="1">
    <citation type="submission" date="2018-04" db="EMBL/GenBank/DDBJ databases">
        <title>Chitinophaga fuyangensis sp. nov., isolated from soil in a chemical factory.</title>
        <authorList>
            <person name="Chen K."/>
        </authorList>
    </citation>
    <scope>NUCLEOTIDE SEQUENCE [LARGE SCALE GENOMIC DNA]</scope>
    <source>
        <strain evidence="3 4">LY-1</strain>
    </source>
</reference>
<dbReference type="AlphaFoldDB" id="A0A2T7BFM0"/>
<dbReference type="EMBL" id="QCYK01000002">
    <property type="protein sequence ID" value="PUZ25082.1"/>
    <property type="molecule type" value="Genomic_DNA"/>
</dbReference>
<sequence>MLKGEPLPLARCNQNPRMDLEQFRRHFEAGLISEESLKKVTLAETNRHFSVHWELRTLLYLGVVLLTTGLGILIYKNIDSIGHEAIITAIAVGCAACFYYTVKRKPAFAWSKVQSPDTFYDYIVLLACTLLVTLAGYLQFRYTLFGTHYGLALFLPMAALFVCAYTFDHLGILSMAITGLGAWVGVALTPLDILRNNAFDNPVFLFKAIALAVLLVLLGRVSGTKQWKPHFAFTYEHFGIHLFFIATYAEMILERPGHYAWFLLLAAGAVYVYWLSMRSHSFYFLTLMALYSYLAVSTIIMQVWDQYVPKGEWVGPLSLLFMYFIVTAILLILLLVRWHKKLKQDDRIP</sequence>
<protein>
    <submittedName>
        <fullName evidence="3">DUF2157 domain-containing protein</fullName>
    </submittedName>
</protein>
<keyword evidence="4" id="KW-1185">Reference proteome</keyword>
<evidence type="ECO:0000256" key="1">
    <source>
        <dbReference type="SAM" id="Phobius"/>
    </source>
</evidence>
<organism evidence="3 4">
    <name type="scientific">Chitinophaga parva</name>
    <dbReference type="NCBI Taxonomy" id="2169414"/>
    <lineage>
        <taxon>Bacteria</taxon>
        <taxon>Pseudomonadati</taxon>
        <taxon>Bacteroidota</taxon>
        <taxon>Chitinophagia</taxon>
        <taxon>Chitinophagales</taxon>
        <taxon>Chitinophagaceae</taxon>
        <taxon>Chitinophaga</taxon>
    </lineage>
</organism>